<evidence type="ECO:0000313" key="1">
    <source>
        <dbReference type="EMBL" id="KAF5857061.1"/>
    </source>
</evidence>
<proteinExistence type="predicted"/>
<gene>
    <name evidence="1" type="ORF">ETB97_006305</name>
</gene>
<accession>A0A8H5ZXU7</accession>
<organism evidence="1 2">
    <name type="scientific">Petromyces alliaceus</name>
    <name type="common">Aspergillus alliaceus</name>
    <dbReference type="NCBI Taxonomy" id="209559"/>
    <lineage>
        <taxon>Eukaryota</taxon>
        <taxon>Fungi</taxon>
        <taxon>Dikarya</taxon>
        <taxon>Ascomycota</taxon>
        <taxon>Pezizomycotina</taxon>
        <taxon>Eurotiomycetes</taxon>
        <taxon>Eurotiomycetidae</taxon>
        <taxon>Eurotiales</taxon>
        <taxon>Aspergillaceae</taxon>
        <taxon>Aspergillus</taxon>
        <taxon>Aspergillus subgen. Circumdati</taxon>
    </lineage>
</organism>
<reference evidence="1 2" key="1">
    <citation type="submission" date="2019-04" db="EMBL/GenBank/DDBJ databases">
        <title>Aspergillus burnettii sp. nov., novel species from soil in southeast Queensland.</title>
        <authorList>
            <person name="Gilchrist C.L.M."/>
            <person name="Pitt J.I."/>
            <person name="Lange L."/>
            <person name="Lacey H.J."/>
            <person name="Vuong D."/>
            <person name="Midgley D.J."/>
            <person name="Greenfield P."/>
            <person name="Bradbury M."/>
            <person name="Lacey E."/>
            <person name="Busk P.K."/>
            <person name="Pilgaard B."/>
            <person name="Chooi Y.H."/>
            <person name="Piggott A.M."/>
        </authorList>
    </citation>
    <scope>NUCLEOTIDE SEQUENCE [LARGE SCALE GENOMIC DNA]</scope>
    <source>
        <strain evidence="1 2">FRR 5400</strain>
    </source>
</reference>
<evidence type="ECO:0000313" key="2">
    <source>
        <dbReference type="Proteomes" id="UP000541154"/>
    </source>
</evidence>
<dbReference type="AlphaFoldDB" id="A0A8H5ZXU7"/>
<dbReference type="Proteomes" id="UP000541154">
    <property type="component" value="Unassembled WGS sequence"/>
</dbReference>
<comment type="caution">
    <text evidence="1">The sequence shown here is derived from an EMBL/GenBank/DDBJ whole genome shotgun (WGS) entry which is preliminary data.</text>
</comment>
<keyword evidence="2" id="KW-1185">Reference proteome</keyword>
<name>A0A8H5ZXU7_PETAA</name>
<sequence length="118" mass="13430">MHSSYWSRPRLFLLLSDTLNLRFAATRLRLVYWIVSNAFCYAYEDLLKAQVIYETHPPLIQLYLMQRLAIVEESSEHILSTEKGVYGRYADLAAGIVELVTDECRNLDAVGVSGASND</sequence>
<protein>
    <submittedName>
        <fullName evidence="1">Uncharacterized protein</fullName>
    </submittedName>
</protein>
<dbReference type="EMBL" id="SPNV01000279">
    <property type="protein sequence ID" value="KAF5857061.1"/>
    <property type="molecule type" value="Genomic_DNA"/>
</dbReference>